<dbReference type="Pfam" id="PF07729">
    <property type="entry name" value="FCD"/>
    <property type="match status" value="1"/>
</dbReference>
<dbReference type="PANTHER" id="PTHR43537:SF47">
    <property type="entry name" value="REGULATORY PROTEIN GNTR HTH"/>
    <property type="match status" value="1"/>
</dbReference>
<sequence>MSMPAAINRRSLVDAAIEELRAQITEGTWAVGGRIPPEPELAQALGVGRGTVREAVRALAYLGMLEVRQGDGTYVRAMAEPGQTLRRVAHAGHRDHLELRAALEIEAARLAALRCTPAALARIDAALALRGSIEPAPSDPVAFDIYIDHDIAFHVAVAEAGGNAALAELYCWFTEQLRRYLRLSLADRTLPEPSLAAHVAVRDAIAARDPDAAAQAARDLLAPVVTTVEQRLAATMPPAHTSSPPSRTRSIEEPQS</sequence>
<evidence type="ECO:0000256" key="3">
    <source>
        <dbReference type="ARBA" id="ARBA00023163"/>
    </source>
</evidence>
<accession>A0ABQ1IDC7</accession>
<dbReference type="InterPro" id="IPR036390">
    <property type="entry name" value="WH_DNA-bd_sf"/>
</dbReference>
<dbReference type="RefSeq" id="WP_188576716.1">
    <property type="nucleotide sequence ID" value="NZ_BMDZ01000014.1"/>
</dbReference>
<organism evidence="6 7">
    <name type="scientific">Tistrella bauzanensis</name>
    <dbReference type="NCBI Taxonomy" id="657419"/>
    <lineage>
        <taxon>Bacteria</taxon>
        <taxon>Pseudomonadati</taxon>
        <taxon>Pseudomonadota</taxon>
        <taxon>Alphaproteobacteria</taxon>
        <taxon>Geminicoccales</taxon>
        <taxon>Geminicoccaceae</taxon>
        <taxon>Tistrella</taxon>
    </lineage>
</organism>
<feature type="region of interest" description="Disordered" evidence="4">
    <location>
        <begin position="232"/>
        <end position="256"/>
    </location>
</feature>
<keyword evidence="1" id="KW-0805">Transcription regulation</keyword>
<name>A0ABQ1IDC7_9PROT</name>
<dbReference type="Gene3D" id="1.10.10.10">
    <property type="entry name" value="Winged helix-like DNA-binding domain superfamily/Winged helix DNA-binding domain"/>
    <property type="match status" value="1"/>
</dbReference>
<evidence type="ECO:0000313" key="6">
    <source>
        <dbReference type="EMBL" id="GGB35984.1"/>
    </source>
</evidence>
<dbReference type="SUPFAM" id="SSF46785">
    <property type="entry name" value="Winged helix' DNA-binding domain"/>
    <property type="match status" value="1"/>
</dbReference>
<dbReference type="InterPro" id="IPR011711">
    <property type="entry name" value="GntR_C"/>
</dbReference>
<evidence type="ECO:0000256" key="4">
    <source>
        <dbReference type="SAM" id="MobiDB-lite"/>
    </source>
</evidence>
<dbReference type="SMART" id="SM00895">
    <property type="entry name" value="FCD"/>
    <property type="match status" value="1"/>
</dbReference>
<dbReference type="PROSITE" id="PS50949">
    <property type="entry name" value="HTH_GNTR"/>
    <property type="match status" value="1"/>
</dbReference>
<dbReference type="Proteomes" id="UP000603352">
    <property type="component" value="Unassembled WGS sequence"/>
</dbReference>
<dbReference type="SMART" id="SM00345">
    <property type="entry name" value="HTH_GNTR"/>
    <property type="match status" value="1"/>
</dbReference>
<comment type="caution">
    <text evidence="6">The sequence shown here is derived from an EMBL/GenBank/DDBJ whole genome shotgun (WGS) entry which is preliminary data.</text>
</comment>
<keyword evidence="7" id="KW-1185">Reference proteome</keyword>
<gene>
    <name evidence="6" type="ORF">GCM10011505_16800</name>
</gene>
<dbReference type="InterPro" id="IPR000524">
    <property type="entry name" value="Tscrpt_reg_HTH_GntR"/>
</dbReference>
<dbReference type="CDD" id="cd07377">
    <property type="entry name" value="WHTH_GntR"/>
    <property type="match status" value="1"/>
</dbReference>
<evidence type="ECO:0000256" key="2">
    <source>
        <dbReference type="ARBA" id="ARBA00023125"/>
    </source>
</evidence>
<keyword evidence="2" id="KW-0238">DNA-binding</keyword>
<evidence type="ECO:0000313" key="7">
    <source>
        <dbReference type="Proteomes" id="UP000603352"/>
    </source>
</evidence>
<keyword evidence="3" id="KW-0804">Transcription</keyword>
<dbReference type="InterPro" id="IPR036388">
    <property type="entry name" value="WH-like_DNA-bd_sf"/>
</dbReference>
<proteinExistence type="predicted"/>
<feature type="domain" description="HTH gntR-type" evidence="5">
    <location>
        <begin position="10"/>
        <end position="78"/>
    </location>
</feature>
<dbReference type="PRINTS" id="PR00035">
    <property type="entry name" value="HTHGNTR"/>
</dbReference>
<dbReference type="EMBL" id="BMDZ01000014">
    <property type="protein sequence ID" value="GGB35984.1"/>
    <property type="molecule type" value="Genomic_DNA"/>
</dbReference>
<dbReference type="Pfam" id="PF00392">
    <property type="entry name" value="GntR"/>
    <property type="match status" value="1"/>
</dbReference>
<dbReference type="Gene3D" id="1.20.120.530">
    <property type="entry name" value="GntR ligand-binding domain-like"/>
    <property type="match status" value="1"/>
</dbReference>
<protein>
    <submittedName>
        <fullName evidence="6">GntR family transcriptional regulator</fullName>
    </submittedName>
</protein>
<dbReference type="PANTHER" id="PTHR43537">
    <property type="entry name" value="TRANSCRIPTIONAL REGULATOR, GNTR FAMILY"/>
    <property type="match status" value="1"/>
</dbReference>
<reference evidence="7" key="1">
    <citation type="journal article" date="2019" name="Int. J. Syst. Evol. Microbiol.">
        <title>The Global Catalogue of Microorganisms (GCM) 10K type strain sequencing project: providing services to taxonomists for standard genome sequencing and annotation.</title>
        <authorList>
            <consortium name="The Broad Institute Genomics Platform"/>
            <consortium name="The Broad Institute Genome Sequencing Center for Infectious Disease"/>
            <person name="Wu L."/>
            <person name="Ma J."/>
        </authorList>
    </citation>
    <scope>NUCLEOTIDE SEQUENCE [LARGE SCALE GENOMIC DNA]</scope>
    <source>
        <strain evidence="7">CGMCC 1.10188</strain>
    </source>
</reference>
<evidence type="ECO:0000259" key="5">
    <source>
        <dbReference type="PROSITE" id="PS50949"/>
    </source>
</evidence>
<dbReference type="InterPro" id="IPR008920">
    <property type="entry name" value="TF_FadR/GntR_C"/>
</dbReference>
<dbReference type="SUPFAM" id="SSF48008">
    <property type="entry name" value="GntR ligand-binding domain-like"/>
    <property type="match status" value="1"/>
</dbReference>
<evidence type="ECO:0000256" key="1">
    <source>
        <dbReference type="ARBA" id="ARBA00023015"/>
    </source>
</evidence>